<keyword evidence="3 5" id="KW-1133">Transmembrane helix</keyword>
<comment type="caution">
    <text evidence="7">The sequence shown here is derived from an EMBL/GenBank/DDBJ whole genome shotgun (WGS) entry which is preliminary data.</text>
</comment>
<dbReference type="Proteomes" id="UP001168528">
    <property type="component" value="Unassembled WGS sequence"/>
</dbReference>
<sequence>MSASRLAARVIKSIFFKKALEQAVVYAKSNSKISDLLNKVSSKTQNLHQSENNASFLDNLGTLRRMVRAYKQGDYREVPWRSVTLVIATLLYFVSPLDFIPDILPILGLTDDIALIIWVTNSIKSDIENFRIWEHQQMSPINEQQ</sequence>
<evidence type="ECO:0000259" key="6">
    <source>
        <dbReference type="Pfam" id="PF06803"/>
    </source>
</evidence>
<name>A0ABT8R799_9BACT</name>
<feature type="transmembrane region" description="Helical" evidence="5">
    <location>
        <begin position="78"/>
        <end position="97"/>
    </location>
</feature>
<keyword evidence="2 5" id="KW-0812">Transmembrane</keyword>
<evidence type="ECO:0000256" key="4">
    <source>
        <dbReference type="ARBA" id="ARBA00023136"/>
    </source>
</evidence>
<evidence type="ECO:0000256" key="2">
    <source>
        <dbReference type="ARBA" id="ARBA00022692"/>
    </source>
</evidence>
<evidence type="ECO:0000256" key="5">
    <source>
        <dbReference type="SAM" id="Phobius"/>
    </source>
</evidence>
<dbReference type="Pfam" id="PF06803">
    <property type="entry name" value="DUF1232"/>
    <property type="match status" value="1"/>
</dbReference>
<dbReference type="RefSeq" id="WP_302037862.1">
    <property type="nucleotide sequence ID" value="NZ_JAUKPO010000006.1"/>
</dbReference>
<proteinExistence type="predicted"/>
<dbReference type="InterPro" id="IPR010652">
    <property type="entry name" value="DUF1232"/>
</dbReference>
<evidence type="ECO:0000256" key="1">
    <source>
        <dbReference type="ARBA" id="ARBA00004127"/>
    </source>
</evidence>
<accession>A0ABT8R799</accession>
<comment type="subcellular location">
    <subcellularLocation>
        <location evidence="1">Endomembrane system</location>
        <topology evidence="1">Multi-pass membrane protein</topology>
    </subcellularLocation>
</comment>
<evidence type="ECO:0000256" key="3">
    <source>
        <dbReference type="ARBA" id="ARBA00022989"/>
    </source>
</evidence>
<evidence type="ECO:0000313" key="7">
    <source>
        <dbReference type="EMBL" id="MDO1447058.1"/>
    </source>
</evidence>
<evidence type="ECO:0000313" key="8">
    <source>
        <dbReference type="Proteomes" id="UP001168528"/>
    </source>
</evidence>
<dbReference type="EMBL" id="JAUKPO010000006">
    <property type="protein sequence ID" value="MDO1447058.1"/>
    <property type="molecule type" value="Genomic_DNA"/>
</dbReference>
<protein>
    <submittedName>
        <fullName evidence="7">YkvA family protein</fullName>
    </submittedName>
</protein>
<organism evidence="7 8">
    <name type="scientific">Rhodocytophaga aerolata</name>
    <dbReference type="NCBI Taxonomy" id="455078"/>
    <lineage>
        <taxon>Bacteria</taxon>
        <taxon>Pseudomonadati</taxon>
        <taxon>Bacteroidota</taxon>
        <taxon>Cytophagia</taxon>
        <taxon>Cytophagales</taxon>
        <taxon>Rhodocytophagaceae</taxon>
        <taxon>Rhodocytophaga</taxon>
    </lineage>
</organism>
<keyword evidence="4 5" id="KW-0472">Membrane</keyword>
<feature type="domain" description="DUF1232" evidence="6">
    <location>
        <begin position="84"/>
        <end position="118"/>
    </location>
</feature>
<gene>
    <name evidence="7" type="ORF">Q0590_12390</name>
</gene>
<keyword evidence="8" id="KW-1185">Reference proteome</keyword>
<reference evidence="7" key="1">
    <citation type="submission" date="2023-07" db="EMBL/GenBank/DDBJ databases">
        <title>The genome sequence of Rhodocytophaga aerolata KACC 12507.</title>
        <authorList>
            <person name="Zhang X."/>
        </authorList>
    </citation>
    <scope>NUCLEOTIDE SEQUENCE</scope>
    <source>
        <strain evidence="7">KACC 12507</strain>
    </source>
</reference>